<dbReference type="Proteomes" id="UP000179807">
    <property type="component" value="Unassembled WGS sequence"/>
</dbReference>
<dbReference type="PANTHER" id="PTHR21422">
    <property type="entry name" value="RAB3 GTPASE-ACTIVATING PROTEIN CATALYTIC SUBUNIT"/>
    <property type="match status" value="1"/>
</dbReference>
<organism evidence="8 9">
    <name type="scientific">Tritrichomonas foetus</name>
    <dbReference type="NCBI Taxonomy" id="1144522"/>
    <lineage>
        <taxon>Eukaryota</taxon>
        <taxon>Metamonada</taxon>
        <taxon>Parabasalia</taxon>
        <taxon>Tritrichomonadida</taxon>
        <taxon>Tritrichomonadidae</taxon>
        <taxon>Tritrichomonas</taxon>
    </lineage>
</organism>
<evidence type="ECO:0000313" key="8">
    <source>
        <dbReference type="EMBL" id="OHS97344.1"/>
    </source>
</evidence>
<accession>A0A1J4JE10</accession>
<dbReference type="AlphaFoldDB" id="A0A1J4JE10"/>
<protein>
    <recommendedName>
        <fullName evidence="3">Rab3 GTPase-activating protein catalytic subunit</fullName>
    </recommendedName>
</protein>
<evidence type="ECO:0000256" key="5">
    <source>
        <dbReference type="ARBA" id="ARBA00022490"/>
    </source>
</evidence>
<dbReference type="EMBL" id="MLAK01001122">
    <property type="protein sequence ID" value="OHS97344.1"/>
    <property type="molecule type" value="Genomic_DNA"/>
</dbReference>
<feature type="region of interest" description="Disordered" evidence="6">
    <location>
        <begin position="412"/>
        <end position="432"/>
    </location>
</feature>
<dbReference type="Pfam" id="PF13890">
    <property type="entry name" value="Rab3-GTPase_cat"/>
    <property type="match status" value="1"/>
</dbReference>
<evidence type="ECO:0000256" key="3">
    <source>
        <dbReference type="ARBA" id="ARBA00015817"/>
    </source>
</evidence>
<keyword evidence="5" id="KW-0963">Cytoplasm</keyword>
<proteinExistence type="inferred from homology"/>
<evidence type="ECO:0000256" key="2">
    <source>
        <dbReference type="ARBA" id="ARBA00008856"/>
    </source>
</evidence>
<keyword evidence="9" id="KW-1185">Reference proteome</keyword>
<dbReference type="GeneID" id="94845550"/>
<comment type="caution">
    <text evidence="8">The sequence shown here is derived from an EMBL/GenBank/DDBJ whole genome shotgun (WGS) entry which is preliminary data.</text>
</comment>
<dbReference type="OrthoDB" id="17346at2759"/>
<reference evidence="8" key="1">
    <citation type="submission" date="2016-10" db="EMBL/GenBank/DDBJ databases">
        <authorList>
            <person name="Benchimol M."/>
            <person name="Almeida L.G."/>
            <person name="Vasconcelos A.T."/>
            <person name="Perreira-Neves A."/>
            <person name="Rosa I.A."/>
            <person name="Tasca T."/>
            <person name="Bogo M.R."/>
            <person name="de Souza W."/>
        </authorList>
    </citation>
    <scope>NUCLEOTIDE SEQUENCE [LARGE SCALE GENOMIC DNA]</scope>
    <source>
        <strain evidence="8">K</strain>
    </source>
</reference>
<evidence type="ECO:0000259" key="7">
    <source>
        <dbReference type="Pfam" id="PF13890"/>
    </source>
</evidence>
<evidence type="ECO:0000256" key="4">
    <source>
        <dbReference type="ARBA" id="ARBA00022468"/>
    </source>
</evidence>
<comment type="similarity">
    <text evidence="2">Belongs to the Rab3-GAP catalytic subunit family.</text>
</comment>
<dbReference type="GO" id="GO:0005096">
    <property type="term" value="F:GTPase activator activity"/>
    <property type="evidence" value="ECO:0007669"/>
    <property type="project" value="UniProtKB-KW"/>
</dbReference>
<gene>
    <name evidence="8" type="ORF">TRFO_36465</name>
</gene>
<dbReference type="PANTHER" id="PTHR21422:SF9">
    <property type="entry name" value="RAB3 GTPASE-ACTIVATING PROTEIN CATALYTIC SUBUNIT"/>
    <property type="match status" value="1"/>
</dbReference>
<dbReference type="VEuPathDB" id="TrichDB:TRFO_36465"/>
<dbReference type="RefSeq" id="XP_068350481.1">
    <property type="nucleotide sequence ID" value="XM_068510846.1"/>
</dbReference>
<feature type="compositionally biased region" description="Basic and acidic residues" evidence="6">
    <location>
        <begin position="417"/>
        <end position="432"/>
    </location>
</feature>
<evidence type="ECO:0000256" key="6">
    <source>
        <dbReference type="SAM" id="MobiDB-lite"/>
    </source>
</evidence>
<name>A0A1J4JE10_9EUKA</name>
<dbReference type="InterPro" id="IPR026147">
    <property type="entry name" value="Rab3GAP1_conserved"/>
</dbReference>
<dbReference type="GO" id="GO:0005737">
    <property type="term" value="C:cytoplasm"/>
    <property type="evidence" value="ECO:0007669"/>
    <property type="project" value="UniProtKB-SubCell"/>
</dbReference>
<dbReference type="InterPro" id="IPR045700">
    <property type="entry name" value="Rab3GAP1"/>
</dbReference>
<comment type="subcellular location">
    <subcellularLocation>
        <location evidence="1">Cytoplasm</location>
    </subcellularLocation>
</comment>
<evidence type="ECO:0000313" key="9">
    <source>
        <dbReference type="Proteomes" id="UP000179807"/>
    </source>
</evidence>
<evidence type="ECO:0000256" key="1">
    <source>
        <dbReference type="ARBA" id="ARBA00004496"/>
    </source>
</evidence>
<feature type="domain" description="Rab3GAP catalytic subunit conserved" evidence="7">
    <location>
        <begin position="425"/>
        <end position="558"/>
    </location>
</feature>
<sequence length="737" mass="84137">MNFEHLPLSENWLDFTRVTPIEEAISTVENAFTEWSNPLNYLAKSRFGFQGVYYFLNYVPKNYYKAIRTQEILTLPHHIIDIIRTTFGINSAFVFITNDNKKSNSIHSKSIGNILSILKPAAISTNFALPIFVQISKSEYATLSGFSLCNGIHTIYTSRMDFQMTPPFENIQSIQKTFLSTQQNAQMDIQKDFNVSFRLKLKLNEDPFIGHEEVHYQNVKFYSFMANDPIQRFYLTCDFNNLQKSQKNPAEISLTNYNVFDASNVCVSVKRISSIYHKANTHTFTDWMLRCCKLQSWQSLTPSSPSTSAKGQIMSLFKKCEEANADLSEKSIVKAAPANSLLIKLIELLVNSSVKSNFAAIWKEFVKELRRRSDHHEFLPGVGRDGPDLDNCLIYQKLEMLNVCIKVTNEQNNSSLPEKDEQKSKNPEKSDKLLLDGTPMIFPATQTAPFRTEDQILNSELLLEKNADDVRQKAMLQSDQLKSDMSAFKHVNPTAQFEDFIYWYSPSDFDPKEKKLSTRMSTTDNVWRELWDSAKPDPYGKVLFDPVAQSELALDFLESLAPAELFGDLVPVLLAAAYFDAKEIANTKINAHQKAIELIEDQLKLFHAEVELINDTVSFSGYVDLTSKICTSIEEAMLAVHSASSLLMKFNGNINAVNQLMEYGIYFIHTKEELNALNQLFETIKIDLKNPHIKYVHAKHYILTGFTNNGKDRLCQRLSVSDFIDRVIVASSFQERI</sequence>
<keyword evidence="4" id="KW-0343">GTPase activation</keyword>